<evidence type="ECO:0000313" key="2">
    <source>
        <dbReference type="EMBL" id="OHU93057.1"/>
    </source>
</evidence>
<dbReference type="EMBL" id="MKJU01000005">
    <property type="protein sequence ID" value="OHU93057.1"/>
    <property type="molecule type" value="Genomic_DNA"/>
</dbReference>
<proteinExistence type="predicted"/>
<keyword evidence="1" id="KW-0472">Membrane</keyword>
<organism evidence="2 3">
    <name type="scientific">Pseudoalteromonas amylolytica</name>
    <dbReference type="NCBI Taxonomy" id="1859457"/>
    <lineage>
        <taxon>Bacteria</taxon>
        <taxon>Pseudomonadati</taxon>
        <taxon>Pseudomonadota</taxon>
        <taxon>Gammaproteobacteria</taxon>
        <taxon>Alteromonadales</taxon>
        <taxon>Pseudoalteromonadaceae</taxon>
        <taxon>Pseudoalteromonas</taxon>
    </lineage>
</organism>
<comment type="caution">
    <text evidence="2">The sequence shown here is derived from an EMBL/GenBank/DDBJ whole genome shotgun (WGS) entry which is preliminary data.</text>
</comment>
<evidence type="ECO:0008006" key="4">
    <source>
        <dbReference type="Google" id="ProtNLM"/>
    </source>
</evidence>
<accession>A0A1S1MW02</accession>
<keyword evidence="3" id="KW-1185">Reference proteome</keyword>
<sequence length="121" mass="13842">MRLIKVVHKAPIRVAKISKRRQQMRLRRAMLELKLALSQEKQETKEMVDIYKRYSTGKAHKEELKIANKQFFDLLKGLGLGVFALLPFAPITIPLIVKLGQWVGVDVLPSSFSSTNKPSRK</sequence>
<dbReference type="RefSeq" id="WP_070983064.1">
    <property type="nucleotide sequence ID" value="NZ_MKJU01000005.1"/>
</dbReference>
<keyword evidence="1" id="KW-1133">Transmembrane helix</keyword>
<evidence type="ECO:0000313" key="3">
    <source>
        <dbReference type="Proteomes" id="UP000179786"/>
    </source>
</evidence>
<feature type="transmembrane region" description="Helical" evidence="1">
    <location>
        <begin position="74"/>
        <end position="97"/>
    </location>
</feature>
<reference evidence="2 3" key="1">
    <citation type="submission" date="2016-09" db="EMBL/GenBank/DDBJ databases">
        <title>Pseudoalteromonas amylolytica sp. nov., isolated from the surface seawater.</title>
        <authorList>
            <person name="Wu Y.-H."/>
            <person name="Cheng H."/>
            <person name="Jin X.-B."/>
            <person name="Wang C.-S."/>
            <person name="Xu X.-W."/>
        </authorList>
    </citation>
    <scope>NUCLEOTIDE SEQUENCE [LARGE SCALE GENOMIC DNA]</scope>
    <source>
        <strain evidence="2 3">JW1</strain>
    </source>
</reference>
<dbReference type="OrthoDB" id="5298506at2"/>
<name>A0A1S1MW02_9GAMM</name>
<dbReference type="AlphaFoldDB" id="A0A1S1MW02"/>
<gene>
    <name evidence="2" type="ORF">BET10_03360</name>
</gene>
<evidence type="ECO:0000256" key="1">
    <source>
        <dbReference type="SAM" id="Phobius"/>
    </source>
</evidence>
<keyword evidence="1" id="KW-0812">Transmembrane</keyword>
<protein>
    <recommendedName>
        <fullName evidence="4">Letm1 RBD domain-containing protein</fullName>
    </recommendedName>
</protein>
<dbReference type="Proteomes" id="UP000179786">
    <property type="component" value="Unassembled WGS sequence"/>
</dbReference>